<name>A0A2I0VKL7_9ASPA</name>
<feature type="region of interest" description="Disordered" evidence="1">
    <location>
        <begin position="213"/>
        <end position="233"/>
    </location>
</feature>
<proteinExistence type="predicted"/>
<dbReference type="EMBL" id="KZ503457">
    <property type="protein sequence ID" value="PKU63957.1"/>
    <property type="molecule type" value="Genomic_DNA"/>
</dbReference>
<evidence type="ECO:0000313" key="3">
    <source>
        <dbReference type="Proteomes" id="UP000233837"/>
    </source>
</evidence>
<gene>
    <name evidence="2" type="ORF">MA16_Dca021586</name>
</gene>
<evidence type="ECO:0000313" key="2">
    <source>
        <dbReference type="EMBL" id="PKU63957.1"/>
    </source>
</evidence>
<reference evidence="2 3" key="2">
    <citation type="journal article" date="2017" name="Nature">
        <title>The Apostasia genome and the evolution of orchids.</title>
        <authorList>
            <person name="Zhang G.Q."/>
            <person name="Liu K.W."/>
            <person name="Li Z."/>
            <person name="Lohaus R."/>
            <person name="Hsiao Y.Y."/>
            <person name="Niu S.C."/>
            <person name="Wang J.Y."/>
            <person name="Lin Y.C."/>
            <person name="Xu Q."/>
            <person name="Chen L.J."/>
            <person name="Yoshida K."/>
            <person name="Fujiwara S."/>
            <person name="Wang Z.W."/>
            <person name="Zhang Y.Q."/>
            <person name="Mitsuda N."/>
            <person name="Wang M."/>
            <person name="Liu G.H."/>
            <person name="Pecoraro L."/>
            <person name="Huang H.X."/>
            <person name="Xiao X.J."/>
            <person name="Lin M."/>
            <person name="Wu X.Y."/>
            <person name="Wu W.L."/>
            <person name="Chen Y.Y."/>
            <person name="Chang S.B."/>
            <person name="Sakamoto S."/>
            <person name="Ohme-Takagi M."/>
            <person name="Yagi M."/>
            <person name="Zeng S.J."/>
            <person name="Shen C.Y."/>
            <person name="Yeh C.M."/>
            <person name="Luo Y.B."/>
            <person name="Tsai W.C."/>
            <person name="Van de Peer Y."/>
            <person name="Liu Z.J."/>
        </authorList>
    </citation>
    <scope>NUCLEOTIDE SEQUENCE [LARGE SCALE GENOMIC DNA]</scope>
    <source>
        <tissue evidence="2">The whole plant</tissue>
    </source>
</reference>
<organism evidence="2 3">
    <name type="scientific">Dendrobium catenatum</name>
    <dbReference type="NCBI Taxonomy" id="906689"/>
    <lineage>
        <taxon>Eukaryota</taxon>
        <taxon>Viridiplantae</taxon>
        <taxon>Streptophyta</taxon>
        <taxon>Embryophyta</taxon>
        <taxon>Tracheophyta</taxon>
        <taxon>Spermatophyta</taxon>
        <taxon>Magnoliopsida</taxon>
        <taxon>Liliopsida</taxon>
        <taxon>Asparagales</taxon>
        <taxon>Orchidaceae</taxon>
        <taxon>Epidendroideae</taxon>
        <taxon>Malaxideae</taxon>
        <taxon>Dendrobiinae</taxon>
        <taxon>Dendrobium</taxon>
    </lineage>
</organism>
<keyword evidence="3" id="KW-1185">Reference proteome</keyword>
<reference evidence="2 3" key="1">
    <citation type="journal article" date="2016" name="Sci. Rep.">
        <title>The Dendrobium catenatum Lindl. genome sequence provides insights into polysaccharide synthase, floral development and adaptive evolution.</title>
        <authorList>
            <person name="Zhang G.Q."/>
            <person name="Xu Q."/>
            <person name="Bian C."/>
            <person name="Tsai W.C."/>
            <person name="Yeh C.M."/>
            <person name="Liu K.W."/>
            <person name="Yoshida K."/>
            <person name="Zhang L.S."/>
            <person name="Chang S.B."/>
            <person name="Chen F."/>
            <person name="Shi Y."/>
            <person name="Su Y.Y."/>
            <person name="Zhang Y.Q."/>
            <person name="Chen L.J."/>
            <person name="Yin Y."/>
            <person name="Lin M."/>
            <person name="Huang H."/>
            <person name="Deng H."/>
            <person name="Wang Z.W."/>
            <person name="Zhu S.L."/>
            <person name="Zhao X."/>
            <person name="Deng C."/>
            <person name="Niu S.C."/>
            <person name="Huang J."/>
            <person name="Wang M."/>
            <person name="Liu G.H."/>
            <person name="Yang H.J."/>
            <person name="Xiao X.J."/>
            <person name="Hsiao Y.Y."/>
            <person name="Wu W.L."/>
            <person name="Chen Y.Y."/>
            <person name="Mitsuda N."/>
            <person name="Ohme-Takagi M."/>
            <person name="Luo Y.B."/>
            <person name="Van de Peer Y."/>
            <person name="Liu Z.J."/>
        </authorList>
    </citation>
    <scope>NUCLEOTIDE SEQUENCE [LARGE SCALE GENOMIC DNA]</scope>
    <source>
        <tissue evidence="2">The whole plant</tissue>
    </source>
</reference>
<dbReference type="Proteomes" id="UP000233837">
    <property type="component" value="Unassembled WGS sequence"/>
</dbReference>
<evidence type="ECO:0000256" key="1">
    <source>
        <dbReference type="SAM" id="MobiDB-lite"/>
    </source>
</evidence>
<protein>
    <submittedName>
        <fullName evidence="2">Uncharacterized protein</fullName>
    </submittedName>
</protein>
<dbReference type="AlphaFoldDB" id="A0A2I0VKL7"/>
<feature type="compositionally biased region" description="Low complexity" evidence="1">
    <location>
        <begin position="215"/>
        <end position="226"/>
    </location>
</feature>
<sequence>MQHLRIYALRGEKYGNGYLISDAHFLPNGNLHDILISFDGEEREKMTVAVDNKIVSKLDIKDKLEGATEFYLNYDDGQCFEDDKSVTDAAEPRRFVRRRNQLTPEHTLGQGLQQLRNYAMWATKHENGYLISEAHFLPNGNLHDIVINFNGEERTNMSVAIDNNIVIELDIRDKLEGTTELYLNNGLVIDFQWELLNTVKHFGFYTKSSSHIRATGNTSNNSSGNGQPASNEDEFEDRRYNCWLDVYAAE</sequence>
<accession>A0A2I0VKL7</accession>